<evidence type="ECO:0000256" key="6">
    <source>
        <dbReference type="ARBA" id="ARBA00023136"/>
    </source>
</evidence>
<feature type="transmembrane region" description="Helical" evidence="7">
    <location>
        <begin position="328"/>
        <end position="344"/>
    </location>
</feature>
<keyword evidence="3 7" id="KW-0812">Transmembrane</keyword>
<dbReference type="PANTHER" id="PTHR13131:SF5">
    <property type="entry name" value="CYSTINOSIN"/>
    <property type="match status" value="1"/>
</dbReference>
<sequence>MSLLPSAEYEIANRSEIPGLSVKQRLEEFWQWTEETVSQPKPEIIPAFFDKRYGYISLLVPDFEPGRRVWSRKPTDVNSWESHDPGNRNATVSASISSLPVTTDMFNISAEMTKGPCSSGIPPTGSLFNRAIESPSHQVPLCSDDDFNFVPSELADVINSTEYHNILRAMTLNVRQFLQALSQGLGWTYFLLWSVSFYPQLIHNQRRRATSGFSLDFALLNVLGLSAYTVFNGGLLFSPVIRTQYAQRHPQSPEPPVHLNDFFYALHGTIICLLIYSQFQWPVLWKFDSQKQTQRKPSRLTVVLLSGCFGLVAVEVTGLLYFPQLHSQQWLDVLYTIGNIKVFLTAIKYTPQAWMNYCHRSTKGFCMIAVLMDFTGGMLSLIQLIIDTSLQADWSGAQGNATKLVLGNLTIFFDIILMVQHYCLYSRKSRSAIVQPSEHDPLLRTEDDI</sequence>
<dbReference type="GO" id="GO:0000324">
    <property type="term" value="C:fungal-type vacuole"/>
    <property type="evidence" value="ECO:0007669"/>
    <property type="project" value="TreeGrafter"/>
</dbReference>
<dbReference type="PANTHER" id="PTHR13131">
    <property type="entry name" value="CYSTINOSIN"/>
    <property type="match status" value="1"/>
</dbReference>
<feature type="transmembrane region" description="Helical" evidence="7">
    <location>
        <begin position="177"/>
        <end position="198"/>
    </location>
</feature>
<feature type="transmembrane region" description="Helical" evidence="7">
    <location>
        <begin position="300"/>
        <end position="322"/>
    </location>
</feature>
<dbReference type="Gene3D" id="1.20.1280.290">
    <property type="match status" value="2"/>
</dbReference>
<keyword evidence="5 7" id="KW-1133">Transmembrane helix</keyword>
<dbReference type="InterPro" id="IPR005282">
    <property type="entry name" value="LC_transporter"/>
</dbReference>
<evidence type="ECO:0000256" key="4">
    <source>
        <dbReference type="ARBA" id="ARBA00022737"/>
    </source>
</evidence>
<keyword evidence="4" id="KW-0677">Repeat</keyword>
<keyword evidence="6 7" id="KW-0472">Membrane</keyword>
<organism evidence="8 9">
    <name type="scientific">Aspergillus lentulus</name>
    <dbReference type="NCBI Taxonomy" id="293939"/>
    <lineage>
        <taxon>Eukaryota</taxon>
        <taxon>Fungi</taxon>
        <taxon>Dikarya</taxon>
        <taxon>Ascomycota</taxon>
        <taxon>Pezizomycotina</taxon>
        <taxon>Eurotiomycetes</taxon>
        <taxon>Eurotiomycetidae</taxon>
        <taxon>Eurotiales</taxon>
        <taxon>Aspergillaceae</taxon>
        <taxon>Aspergillus</taxon>
        <taxon>Aspergillus subgen. Fumigati</taxon>
    </lineage>
</organism>
<feature type="transmembrane region" description="Helical" evidence="7">
    <location>
        <begin position="262"/>
        <end position="279"/>
    </location>
</feature>
<dbReference type="EMBL" id="BCLY01000004">
    <property type="protein sequence ID" value="GAQ04638.1"/>
    <property type="molecule type" value="Genomic_DNA"/>
</dbReference>
<name>A0AAN4PEG6_ASPLE</name>
<gene>
    <name evidence="8" type="ORF">ALT_1959</name>
</gene>
<dbReference type="GO" id="GO:0005774">
    <property type="term" value="C:vacuolar membrane"/>
    <property type="evidence" value="ECO:0007669"/>
    <property type="project" value="TreeGrafter"/>
</dbReference>
<protein>
    <submittedName>
        <fullName evidence="8">Cystinosin</fullName>
    </submittedName>
</protein>
<comment type="subcellular location">
    <subcellularLocation>
        <location evidence="1">Endomembrane system</location>
        <topology evidence="1">Multi-pass membrane protein</topology>
    </subcellularLocation>
</comment>
<feature type="transmembrane region" description="Helical" evidence="7">
    <location>
        <begin position="365"/>
        <end position="386"/>
    </location>
</feature>
<dbReference type="Proteomes" id="UP000051487">
    <property type="component" value="Unassembled WGS sequence"/>
</dbReference>
<feature type="transmembrane region" description="Helical" evidence="7">
    <location>
        <begin position="406"/>
        <end position="425"/>
    </location>
</feature>
<comment type="caution">
    <text evidence="8">The sequence shown here is derived from an EMBL/GenBank/DDBJ whole genome shotgun (WGS) entry which is preliminary data.</text>
</comment>
<evidence type="ECO:0000256" key="7">
    <source>
        <dbReference type="SAM" id="Phobius"/>
    </source>
</evidence>
<reference evidence="8 9" key="1">
    <citation type="submission" date="2015-11" db="EMBL/GenBank/DDBJ databases">
        <title>Aspergillus lentulus strain IFM 54703T.</title>
        <authorList>
            <person name="Kusuya Y."/>
            <person name="Sakai K."/>
            <person name="Kamei K."/>
            <person name="Takahashi H."/>
            <person name="Yaguchi T."/>
        </authorList>
    </citation>
    <scope>NUCLEOTIDE SEQUENCE [LARGE SCALE GENOMIC DNA]</scope>
    <source>
        <strain evidence="8 9">IFM 54703</strain>
    </source>
</reference>
<dbReference type="GO" id="GO:0012505">
    <property type="term" value="C:endomembrane system"/>
    <property type="evidence" value="ECO:0007669"/>
    <property type="project" value="UniProtKB-SubCell"/>
</dbReference>
<evidence type="ECO:0000313" key="8">
    <source>
        <dbReference type="EMBL" id="GAQ04638.1"/>
    </source>
</evidence>
<dbReference type="InterPro" id="IPR006603">
    <property type="entry name" value="PQ-loop_rpt"/>
</dbReference>
<evidence type="ECO:0000256" key="5">
    <source>
        <dbReference type="ARBA" id="ARBA00022989"/>
    </source>
</evidence>
<accession>A0AAN4PEG6</accession>
<evidence type="ECO:0000256" key="1">
    <source>
        <dbReference type="ARBA" id="ARBA00004127"/>
    </source>
</evidence>
<dbReference type="GO" id="GO:0015184">
    <property type="term" value="F:L-cystine transmembrane transporter activity"/>
    <property type="evidence" value="ECO:0007669"/>
    <property type="project" value="TreeGrafter"/>
</dbReference>
<proteinExistence type="predicted"/>
<dbReference type="Pfam" id="PF04193">
    <property type="entry name" value="PQ-loop"/>
    <property type="match status" value="2"/>
</dbReference>
<keyword evidence="2" id="KW-0813">Transport</keyword>
<feature type="transmembrane region" description="Helical" evidence="7">
    <location>
        <begin position="219"/>
        <end position="242"/>
    </location>
</feature>
<dbReference type="AlphaFoldDB" id="A0AAN4PEG6"/>
<dbReference type="SMART" id="SM00679">
    <property type="entry name" value="CTNS"/>
    <property type="match status" value="2"/>
</dbReference>
<evidence type="ECO:0000313" key="9">
    <source>
        <dbReference type="Proteomes" id="UP000051487"/>
    </source>
</evidence>
<evidence type="ECO:0000256" key="2">
    <source>
        <dbReference type="ARBA" id="ARBA00022448"/>
    </source>
</evidence>
<dbReference type="NCBIfam" id="TIGR00951">
    <property type="entry name" value="2A43"/>
    <property type="match status" value="1"/>
</dbReference>
<evidence type="ECO:0000256" key="3">
    <source>
        <dbReference type="ARBA" id="ARBA00022692"/>
    </source>
</evidence>